<protein>
    <submittedName>
        <fullName evidence="1">Uncharacterized protein</fullName>
    </submittedName>
</protein>
<sequence>MCYVKERRERLCDRNIKKGKGVEEGWIEELVNEGAREQQKRVERARGGVDFSNGKRWVQARYEGNVKVAIGWADQDLPIWVDRKSVWVILSLGDPLCSLSFCSALPCPALPWVLSAPVNILAYPQALVWSRVAQHCDQNPLALWLVKALLPSLRILLRAAERCCLSLLSLGPLLALLLGSIVRSRWRNQTQVDSQRFLNSSPANGTGTLLNQPSTRLDSTRPGCQIKSKTLLPARRWSVKHEHGHEHGHEHELEIWLPSSILLEDRQARSMFLAQPAMKKAALPSICALFLPTPLEVHEPMTGYSIARSDGHKCLNEVKVTRTQCFELLARSHDSVIQGFCAAEQVHSFLDDGHLPPYVPDCACHHESETRKSPLPPASDQITGWLTAAAIADDETWSCPIATYDPPGP</sequence>
<dbReference type="AlphaFoldDB" id="A0A1E1MMI4"/>
<reference evidence="2" key="1">
    <citation type="submission" date="2016-03" db="EMBL/GenBank/DDBJ databases">
        <authorList>
            <person name="Guldener U."/>
        </authorList>
    </citation>
    <scope>NUCLEOTIDE SEQUENCE [LARGE SCALE GENOMIC DNA]</scope>
</reference>
<keyword evidence="2" id="KW-1185">Reference proteome</keyword>
<organism evidence="1 2">
    <name type="scientific">Rhynchosporium secalis</name>
    <name type="common">Barley scald fungus</name>
    <dbReference type="NCBI Taxonomy" id="38038"/>
    <lineage>
        <taxon>Eukaryota</taxon>
        <taxon>Fungi</taxon>
        <taxon>Dikarya</taxon>
        <taxon>Ascomycota</taxon>
        <taxon>Pezizomycotina</taxon>
        <taxon>Leotiomycetes</taxon>
        <taxon>Helotiales</taxon>
        <taxon>Ploettnerulaceae</taxon>
        <taxon>Rhynchosporium</taxon>
    </lineage>
</organism>
<dbReference type="EMBL" id="FJVC01000421">
    <property type="protein sequence ID" value="CZT50290.1"/>
    <property type="molecule type" value="Genomic_DNA"/>
</dbReference>
<dbReference type="Proteomes" id="UP000177625">
    <property type="component" value="Unassembled WGS sequence"/>
</dbReference>
<accession>A0A1E1MMI4</accession>
<evidence type="ECO:0000313" key="2">
    <source>
        <dbReference type="Proteomes" id="UP000177625"/>
    </source>
</evidence>
<gene>
    <name evidence="1" type="ORF">RSE6_11246</name>
</gene>
<name>A0A1E1MMI4_RHYSE</name>
<proteinExistence type="predicted"/>
<evidence type="ECO:0000313" key="1">
    <source>
        <dbReference type="EMBL" id="CZT50290.1"/>
    </source>
</evidence>